<dbReference type="Proteomes" id="UP000465778">
    <property type="component" value="Unassembled WGS sequence"/>
</dbReference>
<evidence type="ECO:0000313" key="1">
    <source>
        <dbReference type="EMBL" id="KAF0821611.1"/>
    </source>
</evidence>
<dbReference type="AlphaFoldDB" id="A0A800MSE0"/>
<sequence length="168" mass="19061">MRKNLWLDHELINGKGVPIPEIKTIYQSLLNENERIKEEIVDSIECNDYVRLSHLLASRGKIQTAIKEVESLHEDDLKNYVSTKERVSYVLTNAAESLESKGENVLLNVIKRLEKMNHSTHNFINKSLDFSSKAFSKANQLNHKAGKFLVKKTSQGLSKLAAAINKKS</sequence>
<proteinExistence type="predicted"/>
<protein>
    <submittedName>
        <fullName evidence="1">Uncharacterized protein</fullName>
    </submittedName>
</protein>
<reference evidence="1 2" key="1">
    <citation type="journal article" date="2020" name="G3 (Bethesda)">
        <title>Whole Genome Sequencing and Comparative Genomics of Two Nematicidal Bacillus Strains Reveals a Wide Range of Possible Virulence Factors.</title>
        <authorList>
            <person name="Susic N."/>
            <person name="Janezic S."/>
            <person name="Rupnik M."/>
            <person name="Geric Stare B."/>
        </authorList>
    </citation>
    <scope>NUCLEOTIDE SEQUENCE [LARGE SCALE GENOMIC DNA]</scope>
    <source>
        <strain evidence="1 2">I-1582</strain>
    </source>
</reference>
<accession>A0A800MSE0</accession>
<evidence type="ECO:0000313" key="2">
    <source>
        <dbReference type="Proteomes" id="UP000465778"/>
    </source>
</evidence>
<dbReference type="EMBL" id="VDEM01000094">
    <property type="protein sequence ID" value="KAF0821611.1"/>
    <property type="molecule type" value="Genomic_DNA"/>
</dbReference>
<comment type="caution">
    <text evidence="1">The sequence shown here is derived from an EMBL/GenBank/DDBJ whole genome shotgun (WGS) entry which is preliminary data.</text>
</comment>
<dbReference type="OrthoDB" id="2702740at2"/>
<organism evidence="1 2">
    <name type="scientific">Cytobacillus firmus</name>
    <name type="common">Bacillus firmus</name>
    <dbReference type="NCBI Taxonomy" id="1399"/>
    <lineage>
        <taxon>Bacteria</taxon>
        <taxon>Bacillati</taxon>
        <taxon>Bacillota</taxon>
        <taxon>Bacilli</taxon>
        <taxon>Bacillales</taxon>
        <taxon>Bacillaceae</taxon>
        <taxon>Cytobacillus</taxon>
    </lineage>
</organism>
<gene>
    <name evidence="1" type="ORF">KIS1582_4646</name>
</gene>
<dbReference type="RefSeq" id="WP_159347006.1">
    <property type="nucleotide sequence ID" value="NZ_JBALOT010000037.1"/>
</dbReference>
<name>A0A800MSE0_CYTFI</name>